<sequence>MDAQADGVDAAAYFGKNPEATADDLLKTIPLNLTDFFWFNLKMVFMMLFIFWIPQLVRPVMILDIGNALLCGIIAVIGSWGVLWVLAHHAFTKHPRLETIELIVYSVIIVIVLFFISIFVKTGWRIALSSQVSLAVIILGLVIAVIFPFFQRLNELNIFFYLYVSFYLVLGLLLRLPQTRPFLTAKVNFGPWKWVILIGIILVSIAIVGFVYWFYQRRHQD</sequence>
<accession>A0AB33XTE4</accession>
<keyword evidence="1" id="KW-1133">Transmembrane helix</keyword>
<dbReference type="EMBL" id="AMQX01000010">
    <property type="protein sequence ID" value="EKS50150.1"/>
    <property type="molecule type" value="Genomic_DNA"/>
</dbReference>
<feature type="transmembrane region" description="Helical" evidence="1">
    <location>
        <begin position="36"/>
        <end position="53"/>
    </location>
</feature>
<evidence type="ECO:0000313" key="2">
    <source>
        <dbReference type="EMBL" id="EKS50150.1"/>
    </source>
</evidence>
<comment type="caution">
    <text evidence="2">The sequence shown here is derived from an EMBL/GenBank/DDBJ whole genome shotgun (WGS) entry which is preliminary data.</text>
</comment>
<feature type="transmembrane region" description="Helical" evidence="1">
    <location>
        <begin position="65"/>
        <end position="87"/>
    </location>
</feature>
<feature type="transmembrane region" description="Helical" evidence="1">
    <location>
        <begin position="102"/>
        <end position="120"/>
    </location>
</feature>
<evidence type="ECO:0000313" key="3">
    <source>
        <dbReference type="Proteomes" id="UP000009352"/>
    </source>
</evidence>
<organism evidence="2 3">
    <name type="scientific">Lacticaseibacillus rhamnosus LRHMDP3</name>
    <dbReference type="NCBI Taxonomy" id="1203259"/>
    <lineage>
        <taxon>Bacteria</taxon>
        <taxon>Bacillati</taxon>
        <taxon>Bacillota</taxon>
        <taxon>Bacilli</taxon>
        <taxon>Lactobacillales</taxon>
        <taxon>Lactobacillaceae</taxon>
        <taxon>Lacticaseibacillus</taxon>
    </lineage>
</organism>
<dbReference type="AlphaFoldDB" id="A0AB33XTE4"/>
<proteinExistence type="predicted"/>
<reference evidence="2 3" key="1">
    <citation type="journal article" date="2013" name="Genome Announc.">
        <title>Draft Genome Sequence of Staphylococcus simulans UMC-CNS-990, Isolated from a Case of Chronic Bovine Mastitis.</title>
        <authorList>
            <person name="Calcutt M.J."/>
            <person name="Foecking M.F."/>
            <person name="Hsieh H.Y."/>
            <person name="Perry J."/>
            <person name="Stewart G.C."/>
            <person name="Middleton J.R."/>
        </authorList>
    </citation>
    <scope>NUCLEOTIDE SEQUENCE [LARGE SCALE GENOMIC DNA]</scope>
    <source>
        <strain evidence="2 3">LRHMDP3</strain>
    </source>
</reference>
<gene>
    <name evidence="2" type="ORF">LRHMDP3_1974</name>
</gene>
<dbReference type="Proteomes" id="UP000009352">
    <property type="component" value="Unassembled WGS sequence"/>
</dbReference>
<feature type="transmembrane region" description="Helical" evidence="1">
    <location>
        <begin position="132"/>
        <end position="150"/>
    </location>
</feature>
<feature type="transmembrane region" description="Helical" evidence="1">
    <location>
        <begin position="194"/>
        <end position="215"/>
    </location>
</feature>
<protein>
    <submittedName>
        <fullName evidence="2">Uncharacterized protein</fullName>
    </submittedName>
</protein>
<evidence type="ECO:0000256" key="1">
    <source>
        <dbReference type="SAM" id="Phobius"/>
    </source>
</evidence>
<feature type="transmembrane region" description="Helical" evidence="1">
    <location>
        <begin position="156"/>
        <end position="174"/>
    </location>
</feature>
<keyword evidence="1" id="KW-0812">Transmembrane</keyword>
<keyword evidence="1" id="KW-0472">Membrane</keyword>
<name>A0AB33XTE4_LACRH</name>